<dbReference type="Pfam" id="PF06305">
    <property type="entry name" value="LapA_dom"/>
    <property type="match status" value="1"/>
</dbReference>
<evidence type="ECO:0000256" key="6">
    <source>
        <dbReference type="SAM" id="Phobius"/>
    </source>
</evidence>
<evidence type="ECO:0000313" key="9">
    <source>
        <dbReference type="Proteomes" id="UP000605201"/>
    </source>
</evidence>
<dbReference type="InterPro" id="IPR010445">
    <property type="entry name" value="LapA_dom"/>
</dbReference>
<keyword evidence="1" id="KW-1003">Cell membrane</keyword>
<gene>
    <name evidence="8" type="ORF">H8D96_16570</name>
</gene>
<feature type="domain" description="Lipopolysaccharide assembly protein A" evidence="7">
    <location>
        <begin position="38"/>
        <end position="94"/>
    </location>
</feature>
<name>A0A8J6TR86_9BACT</name>
<evidence type="ECO:0000256" key="1">
    <source>
        <dbReference type="ARBA" id="ARBA00022475"/>
    </source>
</evidence>
<dbReference type="Proteomes" id="UP000605201">
    <property type="component" value="Unassembled WGS sequence"/>
</dbReference>
<feature type="transmembrane region" description="Helical" evidence="6">
    <location>
        <begin position="51"/>
        <end position="71"/>
    </location>
</feature>
<feature type="region of interest" description="Disordered" evidence="5">
    <location>
        <begin position="105"/>
        <end position="124"/>
    </location>
</feature>
<evidence type="ECO:0000256" key="3">
    <source>
        <dbReference type="ARBA" id="ARBA00022989"/>
    </source>
</evidence>
<keyword evidence="4 6" id="KW-0472">Membrane</keyword>
<organism evidence="8 9">
    <name type="scientific">Candidatus Desulfatibia vada</name>
    <dbReference type="NCBI Taxonomy" id="2841696"/>
    <lineage>
        <taxon>Bacteria</taxon>
        <taxon>Pseudomonadati</taxon>
        <taxon>Thermodesulfobacteriota</taxon>
        <taxon>Desulfobacteria</taxon>
        <taxon>Desulfobacterales</taxon>
        <taxon>Desulfobacterales incertae sedis</taxon>
        <taxon>Candidatus Desulfatibia</taxon>
    </lineage>
</organism>
<reference evidence="8 9" key="1">
    <citation type="submission" date="2020-08" db="EMBL/GenBank/DDBJ databases">
        <title>Bridging the membrane lipid divide: bacteria of the FCB group superphylum have the potential to synthesize archaeal ether lipids.</title>
        <authorList>
            <person name="Villanueva L."/>
            <person name="Von Meijenfeldt F.A.B."/>
            <person name="Westbye A.B."/>
            <person name="Yadav S."/>
            <person name="Hopmans E.C."/>
            <person name="Dutilh B.E."/>
            <person name="Sinninghe Damste J.S."/>
        </authorList>
    </citation>
    <scope>NUCLEOTIDE SEQUENCE [LARGE SCALE GENOMIC DNA]</scope>
    <source>
        <strain evidence="8">NIOZ-UU17</strain>
    </source>
</reference>
<evidence type="ECO:0000256" key="5">
    <source>
        <dbReference type="SAM" id="MobiDB-lite"/>
    </source>
</evidence>
<sequence length="124" mass="13975">MKKVKIAFWLILLVFVGVFAYQNKIYFMAKQSLSLTLPFLETLHTPELPHAVLFLVFFLTGFLIAYFSGLYDRFKSKKMLKNLNAASAAQQEELTALKRELELLRGASPGGIPASEEQGTKQTT</sequence>
<evidence type="ECO:0000256" key="2">
    <source>
        <dbReference type="ARBA" id="ARBA00022692"/>
    </source>
</evidence>
<dbReference type="GO" id="GO:0005886">
    <property type="term" value="C:plasma membrane"/>
    <property type="evidence" value="ECO:0007669"/>
    <property type="project" value="InterPro"/>
</dbReference>
<proteinExistence type="predicted"/>
<evidence type="ECO:0000313" key="8">
    <source>
        <dbReference type="EMBL" id="MBC8433523.1"/>
    </source>
</evidence>
<keyword evidence="2 6" id="KW-0812">Transmembrane</keyword>
<protein>
    <submittedName>
        <fullName evidence="8">LapA family protein</fullName>
    </submittedName>
</protein>
<dbReference type="AlphaFoldDB" id="A0A8J6TR86"/>
<comment type="caution">
    <text evidence="8">The sequence shown here is derived from an EMBL/GenBank/DDBJ whole genome shotgun (WGS) entry which is preliminary data.</text>
</comment>
<evidence type="ECO:0000259" key="7">
    <source>
        <dbReference type="Pfam" id="PF06305"/>
    </source>
</evidence>
<keyword evidence="3 6" id="KW-1133">Transmembrane helix</keyword>
<evidence type="ECO:0000256" key="4">
    <source>
        <dbReference type="ARBA" id="ARBA00023136"/>
    </source>
</evidence>
<dbReference type="EMBL" id="JACNIG010000305">
    <property type="protein sequence ID" value="MBC8433523.1"/>
    <property type="molecule type" value="Genomic_DNA"/>
</dbReference>
<accession>A0A8J6TR86</accession>